<name>A0AAD5QUG6_PARTN</name>
<protein>
    <submittedName>
        <fullName evidence="1">Uncharacterized protein</fullName>
    </submittedName>
</protein>
<evidence type="ECO:0000313" key="2">
    <source>
        <dbReference type="Proteomes" id="UP001196413"/>
    </source>
</evidence>
<dbReference type="AlphaFoldDB" id="A0AAD5QUG6"/>
<evidence type="ECO:0000313" key="1">
    <source>
        <dbReference type="EMBL" id="KAJ1362365.1"/>
    </source>
</evidence>
<organism evidence="1 2">
    <name type="scientific">Parelaphostrongylus tenuis</name>
    <name type="common">Meningeal worm</name>
    <dbReference type="NCBI Taxonomy" id="148309"/>
    <lineage>
        <taxon>Eukaryota</taxon>
        <taxon>Metazoa</taxon>
        <taxon>Ecdysozoa</taxon>
        <taxon>Nematoda</taxon>
        <taxon>Chromadorea</taxon>
        <taxon>Rhabditida</taxon>
        <taxon>Rhabditina</taxon>
        <taxon>Rhabditomorpha</taxon>
        <taxon>Strongyloidea</taxon>
        <taxon>Metastrongylidae</taxon>
        <taxon>Parelaphostrongylus</taxon>
    </lineage>
</organism>
<proteinExistence type="predicted"/>
<reference evidence="1" key="1">
    <citation type="submission" date="2021-06" db="EMBL/GenBank/DDBJ databases">
        <title>Parelaphostrongylus tenuis whole genome reference sequence.</title>
        <authorList>
            <person name="Garwood T.J."/>
            <person name="Larsen P.A."/>
            <person name="Fountain-Jones N.M."/>
            <person name="Garbe J.R."/>
            <person name="Macchietto M.G."/>
            <person name="Kania S.A."/>
            <person name="Gerhold R.W."/>
            <person name="Richards J.E."/>
            <person name="Wolf T.M."/>
        </authorList>
    </citation>
    <scope>NUCLEOTIDE SEQUENCE</scope>
    <source>
        <strain evidence="1">MNPRO001-30</strain>
        <tissue evidence="1">Meninges</tissue>
    </source>
</reference>
<dbReference type="EMBL" id="JAHQIW010004424">
    <property type="protein sequence ID" value="KAJ1362365.1"/>
    <property type="molecule type" value="Genomic_DNA"/>
</dbReference>
<gene>
    <name evidence="1" type="ORF">KIN20_021891</name>
</gene>
<accession>A0AAD5QUG6</accession>
<sequence>MEYFFSGSGWIQGWHKYECGDDGVDVSGCVAPFRTYIPIGEVKSVNNFNATCTKNEKDEVTMHCIDTRGGRNKALEWKEGPRMYKCTESGVEAIGCVTTFGIHSKRGREVGELVMNEMMALERRFTASSYFVMEGRVSRTLTLYSQIRHF</sequence>
<comment type="caution">
    <text evidence="1">The sequence shown here is derived from an EMBL/GenBank/DDBJ whole genome shotgun (WGS) entry which is preliminary data.</text>
</comment>
<keyword evidence="2" id="KW-1185">Reference proteome</keyword>
<dbReference type="Proteomes" id="UP001196413">
    <property type="component" value="Unassembled WGS sequence"/>
</dbReference>